<protein>
    <submittedName>
        <fullName evidence="3">Uncharacterized protein LOC109613612</fullName>
    </submittedName>
</protein>
<proteinExistence type="predicted"/>
<dbReference type="InterPro" id="IPR006601">
    <property type="entry name" value="Uncharacterised_DM11_DROME"/>
</dbReference>
<evidence type="ECO:0000313" key="3">
    <source>
        <dbReference type="RefSeq" id="XP_058983538.1"/>
    </source>
</evidence>
<organism evidence="2 3">
    <name type="scientific">Musca domestica</name>
    <name type="common">House fly</name>
    <dbReference type="NCBI Taxonomy" id="7370"/>
    <lineage>
        <taxon>Eukaryota</taxon>
        <taxon>Metazoa</taxon>
        <taxon>Ecdysozoa</taxon>
        <taxon>Arthropoda</taxon>
        <taxon>Hexapoda</taxon>
        <taxon>Insecta</taxon>
        <taxon>Pterygota</taxon>
        <taxon>Neoptera</taxon>
        <taxon>Endopterygota</taxon>
        <taxon>Diptera</taxon>
        <taxon>Brachycera</taxon>
        <taxon>Muscomorpha</taxon>
        <taxon>Muscoidea</taxon>
        <taxon>Muscidae</taxon>
        <taxon>Musca</taxon>
    </lineage>
</organism>
<name>A0ABM3VCM5_MUSDO</name>
<feature type="signal peptide" evidence="1">
    <location>
        <begin position="1"/>
        <end position="21"/>
    </location>
</feature>
<dbReference type="RefSeq" id="XP_058983538.1">
    <property type="nucleotide sequence ID" value="XM_059127555.1"/>
</dbReference>
<dbReference type="Proteomes" id="UP001652621">
    <property type="component" value="Unplaced"/>
</dbReference>
<reference evidence="3" key="1">
    <citation type="submission" date="2025-08" db="UniProtKB">
        <authorList>
            <consortium name="RefSeq"/>
        </authorList>
    </citation>
    <scope>IDENTIFICATION</scope>
    <source>
        <strain evidence="3">Aabys</strain>
        <tissue evidence="3">Whole body</tissue>
    </source>
</reference>
<sequence length="361" mass="42486">MLFPKPSGWILFTLSWQMIHGAIYEFTPEGDQIFTACPDKPGTNGILDIVDVSEIITEYNDGVVRVAGNMTFIWEDVKPTDRMEHTIHYRPYNVNTTAEYFINLEGRHKIVVNVYAYDENNMKRPRSYCFELIGVFAKSRSKYIKRITPQKFGVVLSKLKCPLKMARMLLKPWICLFYIVSPVVGPRFDFIVDNDDIFERCPDRPNVQGIRDFINLSEFTIEFNEGYISGWGQMTMHWEGVEATDRVDSYAEVFKFQRGTWQPTTVLVREFSFCERQFDTNTIWYNVWSRHIRKEDQKCINNYGHVYRYEPFDVETVNNFPINMEGRHKIVIHLDAYDNSNVRRPNAEVCFQITGEFIKVK</sequence>
<gene>
    <name evidence="3" type="primary">LOC109613612</name>
</gene>
<evidence type="ECO:0000256" key="1">
    <source>
        <dbReference type="SAM" id="SignalP"/>
    </source>
</evidence>
<keyword evidence="2" id="KW-1185">Reference proteome</keyword>
<evidence type="ECO:0000313" key="2">
    <source>
        <dbReference type="Proteomes" id="UP001652621"/>
    </source>
</evidence>
<keyword evidence="1" id="KW-0732">Signal</keyword>
<dbReference type="GeneID" id="109613612"/>
<feature type="chain" id="PRO_5046494751" evidence="1">
    <location>
        <begin position="22"/>
        <end position="361"/>
    </location>
</feature>
<dbReference type="SMART" id="SM00675">
    <property type="entry name" value="DM11"/>
    <property type="match status" value="1"/>
</dbReference>
<accession>A0ABM3VCM5</accession>